<feature type="domain" description="Cupin type-2" evidence="2">
    <location>
        <begin position="51"/>
        <end position="120"/>
    </location>
</feature>
<proteinExistence type="predicted"/>
<dbReference type="SUPFAM" id="SSF51182">
    <property type="entry name" value="RmlC-like cupins"/>
    <property type="match status" value="1"/>
</dbReference>
<name>A0A370HNE0_9HYPH</name>
<evidence type="ECO:0000256" key="1">
    <source>
        <dbReference type="ARBA" id="ARBA00022723"/>
    </source>
</evidence>
<organism evidence="3 4">
    <name type="scientific">Microvirga subterranea</name>
    <dbReference type="NCBI Taxonomy" id="186651"/>
    <lineage>
        <taxon>Bacteria</taxon>
        <taxon>Pseudomonadati</taxon>
        <taxon>Pseudomonadota</taxon>
        <taxon>Alphaproteobacteria</taxon>
        <taxon>Hyphomicrobiales</taxon>
        <taxon>Methylobacteriaceae</taxon>
        <taxon>Microvirga</taxon>
    </lineage>
</organism>
<sequence>MTTPDPKPLWTADEIAAAPEVNVRHPWNENSDVHIRPLSAGAGLSRVVLSLARVPPGKESFVYHSHERDEEFLFILSGRGRAEIGDETFEVGPGDFMGFTAPGVAHHLTNPYQEDLVYLMGGERSGFDIGHFPKLGRRIIYAKTGIRAVDEDSLRPMALEDFIVKS</sequence>
<dbReference type="InterPro" id="IPR014710">
    <property type="entry name" value="RmlC-like_jellyroll"/>
</dbReference>
<dbReference type="Gene3D" id="2.60.120.10">
    <property type="entry name" value="Jelly Rolls"/>
    <property type="match status" value="1"/>
</dbReference>
<gene>
    <name evidence="3" type="ORF">DES45_103106</name>
</gene>
<dbReference type="InterPro" id="IPR051610">
    <property type="entry name" value="GPI/OXD"/>
</dbReference>
<dbReference type="PANTHER" id="PTHR35848:SF6">
    <property type="entry name" value="CUPIN TYPE-2 DOMAIN-CONTAINING PROTEIN"/>
    <property type="match status" value="1"/>
</dbReference>
<dbReference type="CDD" id="cd02224">
    <property type="entry name" value="cupin_SPO2919-like"/>
    <property type="match status" value="1"/>
</dbReference>
<evidence type="ECO:0000313" key="3">
    <source>
        <dbReference type="EMBL" id="RDI59850.1"/>
    </source>
</evidence>
<accession>A0A370HNE0</accession>
<dbReference type="InterPro" id="IPR011051">
    <property type="entry name" value="RmlC_Cupin_sf"/>
</dbReference>
<keyword evidence="1" id="KW-0479">Metal-binding</keyword>
<evidence type="ECO:0000259" key="2">
    <source>
        <dbReference type="Pfam" id="PF07883"/>
    </source>
</evidence>
<dbReference type="Pfam" id="PF07883">
    <property type="entry name" value="Cupin_2"/>
    <property type="match status" value="1"/>
</dbReference>
<comment type="caution">
    <text evidence="3">The sequence shown here is derived from an EMBL/GenBank/DDBJ whole genome shotgun (WGS) entry which is preliminary data.</text>
</comment>
<reference evidence="3 4" key="1">
    <citation type="submission" date="2018-07" db="EMBL/GenBank/DDBJ databases">
        <title>Genomic Encyclopedia of Type Strains, Phase IV (KMG-IV): sequencing the most valuable type-strain genomes for metagenomic binning, comparative biology and taxonomic classification.</title>
        <authorList>
            <person name="Goeker M."/>
        </authorList>
    </citation>
    <scope>NUCLEOTIDE SEQUENCE [LARGE SCALE GENOMIC DNA]</scope>
    <source>
        <strain evidence="3 4">DSM 14364</strain>
    </source>
</reference>
<dbReference type="InterPro" id="IPR013096">
    <property type="entry name" value="Cupin_2"/>
</dbReference>
<dbReference type="EMBL" id="QQBB01000003">
    <property type="protein sequence ID" value="RDI59850.1"/>
    <property type="molecule type" value="Genomic_DNA"/>
</dbReference>
<dbReference type="PANTHER" id="PTHR35848">
    <property type="entry name" value="OXALATE-BINDING PROTEIN"/>
    <property type="match status" value="1"/>
</dbReference>
<dbReference type="OrthoDB" id="9791637at2"/>
<keyword evidence="4" id="KW-1185">Reference proteome</keyword>
<evidence type="ECO:0000313" key="4">
    <source>
        <dbReference type="Proteomes" id="UP000254925"/>
    </source>
</evidence>
<protein>
    <submittedName>
        <fullName evidence="3">Putative cupin superfamily protein</fullName>
    </submittedName>
</protein>
<dbReference type="Proteomes" id="UP000254925">
    <property type="component" value="Unassembled WGS sequence"/>
</dbReference>
<dbReference type="RefSeq" id="WP_114769579.1">
    <property type="nucleotide sequence ID" value="NZ_QQBB01000003.1"/>
</dbReference>
<dbReference type="GO" id="GO:0046872">
    <property type="term" value="F:metal ion binding"/>
    <property type="evidence" value="ECO:0007669"/>
    <property type="project" value="UniProtKB-KW"/>
</dbReference>
<dbReference type="AlphaFoldDB" id="A0A370HNE0"/>